<dbReference type="Gene3D" id="1.50.10.10">
    <property type="match status" value="1"/>
</dbReference>
<dbReference type="PANTHER" id="PTHR23403">
    <property type="entry name" value="TREHALASE"/>
    <property type="match status" value="1"/>
</dbReference>
<comment type="catalytic activity">
    <reaction evidence="1 5">
        <text>alpha,alpha-trehalose + H2O = alpha-D-glucose + beta-D-glucose</text>
        <dbReference type="Rhea" id="RHEA:32675"/>
        <dbReference type="ChEBI" id="CHEBI:15377"/>
        <dbReference type="ChEBI" id="CHEBI:15903"/>
        <dbReference type="ChEBI" id="CHEBI:16551"/>
        <dbReference type="ChEBI" id="CHEBI:17925"/>
        <dbReference type="EC" id="3.2.1.28"/>
    </reaction>
</comment>
<evidence type="ECO:0000256" key="3">
    <source>
        <dbReference type="ARBA" id="ARBA00012757"/>
    </source>
</evidence>
<evidence type="ECO:0000256" key="2">
    <source>
        <dbReference type="ARBA" id="ARBA00005615"/>
    </source>
</evidence>
<proteinExistence type="inferred from homology"/>
<dbReference type="InterPro" id="IPR008928">
    <property type="entry name" value="6-hairpin_glycosidase_sf"/>
</dbReference>
<name>A0A485NXY2_LYNPA</name>
<dbReference type="InterPro" id="IPR012341">
    <property type="entry name" value="6hp_glycosidase-like_sf"/>
</dbReference>
<dbReference type="InterPro" id="IPR001661">
    <property type="entry name" value="Glyco_hydro_37"/>
</dbReference>
<evidence type="ECO:0000256" key="1">
    <source>
        <dbReference type="ARBA" id="ARBA00001576"/>
    </source>
</evidence>
<keyword evidence="5" id="KW-0378">Hydrolase</keyword>
<evidence type="ECO:0000256" key="4">
    <source>
        <dbReference type="ARBA" id="ARBA00019905"/>
    </source>
</evidence>
<evidence type="ECO:0000313" key="7">
    <source>
        <dbReference type="Proteomes" id="UP000386466"/>
    </source>
</evidence>
<organism evidence="6 7">
    <name type="scientific">Lynx pardinus</name>
    <name type="common">Iberian lynx</name>
    <name type="synonym">Felis pardina</name>
    <dbReference type="NCBI Taxonomy" id="191816"/>
    <lineage>
        <taxon>Eukaryota</taxon>
        <taxon>Metazoa</taxon>
        <taxon>Chordata</taxon>
        <taxon>Craniata</taxon>
        <taxon>Vertebrata</taxon>
        <taxon>Euteleostomi</taxon>
        <taxon>Mammalia</taxon>
        <taxon>Eutheria</taxon>
        <taxon>Laurasiatheria</taxon>
        <taxon>Carnivora</taxon>
        <taxon>Feliformia</taxon>
        <taxon>Felidae</taxon>
        <taxon>Felinae</taxon>
        <taxon>Lynx</taxon>
    </lineage>
</organism>
<dbReference type="PANTHER" id="PTHR23403:SF1">
    <property type="entry name" value="TREHALASE"/>
    <property type="match status" value="1"/>
</dbReference>
<protein>
    <recommendedName>
        <fullName evidence="4 5">Trehalase</fullName>
        <ecNumber evidence="3 5">3.2.1.28</ecNumber>
    </recommendedName>
    <alternativeName>
        <fullName evidence="5">Alpha-trehalose glucohydrolase</fullName>
    </alternativeName>
</protein>
<comment type="similarity">
    <text evidence="2 5">Belongs to the glycosyl hydrolase 37 family.</text>
</comment>
<dbReference type="Pfam" id="PF01204">
    <property type="entry name" value="Trehalase"/>
    <property type="match status" value="1"/>
</dbReference>
<dbReference type="SUPFAM" id="SSF48208">
    <property type="entry name" value="Six-hairpin glycosidases"/>
    <property type="match status" value="1"/>
</dbReference>
<dbReference type="GO" id="GO:0004555">
    <property type="term" value="F:alpha,alpha-trehalase activity"/>
    <property type="evidence" value="ECO:0007669"/>
    <property type="project" value="UniProtKB-EC"/>
</dbReference>
<evidence type="ECO:0000256" key="5">
    <source>
        <dbReference type="RuleBase" id="RU361180"/>
    </source>
</evidence>
<sequence>DQEALWAELKAGAESGWDFSSRWLVKGPNPNLLSSIWTSKLVPVDLNAFLCQLMSDFYSRP</sequence>
<evidence type="ECO:0000313" key="6">
    <source>
        <dbReference type="EMBL" id="VFV34942.1"/>
    </source>
</evidence>
<dbReference type="GO" id="GO:0005993">
    <property type="term" value="P:trehalose catabolic process"/>
    <property type="evidence" value="ECO:0007669"/>
    <property type="project" value="TreeGrafter"/>
</dbReference>
<keyword evidence="5" id="KW-0326">Glycosidase</keyword>
<dbReference type="EC" id="3.2.1.28" evidence="3 5"/>
<dbReference type="Proteomes" id="UP000386466">
    <property type="component" value="Unassembled WGS sequence"/>
</dbReference>
<keyword evidence="7" id="KW-1185">Reference proteome</keyword>
<dbReference type="PRINTS" id="PR00744">
    <property type="entry name" value="GLHYDRLASE37"/>
</dbReference>
<gene>
    <name evidence="6" type="ORF">LYPA_23C016246</name>
</gene>
<dbReference type="AlphaFoldDB" id="A0A485NXY2"/>
<accession>A0A485NXY2</accession>
<dbReference type="EMBL" id="CAAGRJ010020418">
    <property type="protein sequence ID" value="VFV34942.1"/>
    <property type="molecule type" value="Genomic_DNA"/>
</dbReference>
<feature type="non-terminal residue" evidence="6">
    <location>
        <position position="61"/>
    </location>
</feature>
<feature type="non-terminal residue" evidence="6">
    <location>
        <position position="1"/>
    </location>
</feature>
<reference evidence="6 7" key="1">
    <citation type="submission" date="2019-01" db="EMBL/GenBank/DDBJ databases">
        <authorList>
            <person name="Alioto T."/>
            <person name="Alioto T."/>
        </authorList>
    </citation>
    <scope>NUCLEOTIDE SEQUENCE [LARGE SCALE GENOMIC DNA]</scope>
</reference>